<keyword evidence="2" id="KW-1133">Transmembrane helix</keyword>
<feature type="transmembrane region" description="Helical" evidence="2">
    <location>
        <begin position="18"/>
        <end position="39"/>
    </location>
</feature>
<gene>
    <name evidence="3" type="ORF">S03H2_18955</name>
</gene>
<sequence length="286" mass="29767">MPQVKKKKKPEKPEPPKWYHMLGAGVAGVSAFALANILARKLAQRGRPSGSQPIAMPEPQLPGVASPIPMPSPKLTGPPAIPMPEPKFSAAKKDMPDFLDQDRPEKVKDIYSALKRDHPEMSAEMKARIASRQGKKGKQKQGPPYKAPIGKDAGLIELPKEVQDLLLSMPESGMGYQTILNCTHLQTGALHKDAGGAGLIRGLATADKAFGFAGGAQGTQAIGAPTSTIKDMTNNPLSIPSYASNATDLASVAGGALAKAPAVAARVAPIASRVAQAAPGVARVVS</sequence>
<name>X1GCK8_9ZZZZ</name>
<comment type="caution">
    <text evidence="3">The sequence shown here is derived from an EMBL/GenBank/DDBJ whole genome shotgun (WGS) entry which is preliminary data.</text>
</comment>
<organism evidence="3">
    <name type="scientific">marine sediment metagenome</name>
    <dbReference type="NCBI Taxonomy" id="412755"/>
    <lineage>
        <taxon>unclassified sequences</taxon>
        <taxon>metagenomes</taxon>
        <taxon>ecological metagenomes</taxon>
    </lineage>
</organism>
<dbReference type="AlphaFoldDB" id="X1GCK8"/>
<keyword evidence="2" id="KW-0472">Membrane</keyword>
<keyword evidence="2" id="KW-0812">Transmembrane</keyword>
<evidence type="ECO:0000313" key="3">
    <source>
        <dbReference type="EMBL" id="GAH42535.1"/>
    </source>
</evidence>
<protein>
    <submittedName>
        <fullName evidence="3">Uncharacterized protein</fullName>
    </submittedName>
</protein>
<feature type="region of interest" description="Disordered" evidence="1">
    <location>
        <begin position="43"/>
        <end position="83"/>
    </location>
</feature>
<evidence type="ECO:0000256" key="2">
    <source>
        <dbReference type="SAM" id="Phobius"/>
    </source>
</evidence>
<dbReference type="EMBL" id="BARU01009862">
    <property type="protein sequence ID" value="GAH42535.1"/>
    <property type="molecule type" value="Genomic_DNA"/>
</dbReference>
<reference evidence="3" key="1">
    <citation type="journal article" date="2014" name="Front. Microbiol.">
        <title>High frequency of phylogenetically diverse reductive dehalogenase-homologous genes in deep subseafloor sedimentary metagenomes.</title>
        <authorList>
            <person name="Kawai M."/>
            <person name="Futagami T."/>
            <person name="Toyoda A."/>
            <person name="Takaki Y."/>
            <person name="Nishi S."/>
            <person name="Hori S."/>
            <person name="Arai W."/>
            <person name="Tsubouchi T."/>
            <person name="Morono Y."/>
            <person name="Uchiyama I."/>
            <person name="Ito T."/>
            <person name="Fujiyama A."/>
            <person name="Inagaki F."/>
            <person name="Takami H."/>
        </authorList>
    </citation>
    <scope>NUCLEOTIDE SEQUENCE</scope>
    <source>
        <strain evidence="3">Expedition CK06-06</strain>
    </source>
</reference>
<evidence type="ECO:0000256" key="1">
    <source>
        <dbReference type="SAM" id="MobiDB-lite"/>
    </source>
</evidence>
<accession>X1GCK8</accession>
<feature type="non-terminal residue" evidence="3">
    <location>
        <position position="286"/>
    </location>
</feature>
<proteinExistence type="predicted"/>
<feature type="region of interest" description="Disordered" evidence="1">
    <location>
        <begin position="121"/>
        <end position="151"/>
    </location>
</feature>